<dbReference type="SUPFAM" id="SSF52540">
    <property type="entry name" value="P-loop containing nucleoside triphosphate hydrolases"/>
    <property type="match status" value="1"/>
</dbReference>
<dbReference type="PROSITE" id="PS51195">
    <property type="entry name" value="Q_MOTIF"/>
    <property type="match status" value="1"/>
</dbReference>
<comment type="catalytic activity">
    <reaction evidence="12">
        <text>ATP + H2O = ADP + phosphate + H(+)</text>
        <dbReference type="Rhea" id="RHEA:13065"/>
        <dbReference type="ChEBI" id="CHEBI:15377"/>
        <dbReference type="ChEBI" id="CHEBI:15378"/>
        <dbReference type="ChEBI" id="CHEBI:30616"/>
        <dbReference type="ChEBI" id="CHEBI:43474"/>
        <dbReference type="ChEBI" id="CHEBI:456216"/>
        <dbReference type="EC" id="3.6.4.13"/>
    </reaction>
</comment>
<keyword evidence="2" id="KW-0690">Ribosome biogenesis</keyword>
<evidence type="ECO:0000259" key="16">
    <source>
        <dbReference type="PROSITE" id="PS51195"/>
    </source>
</evidence>
<evidence type="ECO:0000313" key="17">
    <source>
        <dbReference type="EMBL" id="KAK7205356.1"/>
    </source>
</evidence>
<evidence type="ECO:0000256" key="4">
    <source>
        <dbReference type="ARBA" id="ARBA00022741"/>
    </source>
</evidence>
<keyword evidence="18" id="KW-1185">Reference proteome</keyword>
<evidence type="ECO:0000256" key="9">
    <source>
        <dbReference type="ARBA" id="ARBA00023242"/>
    </source>
</evidence>
<feature type="compositionally biased region" description="Basic and acidic residues" evidence="13">
    <location>
        <begin position="684"/>
        <end position="713"/>
    </location>
</feature>
<feature type="region of interest" description="Disordered" evidence="13">
    <location>
        <begin position="675"/>
        <end position="799"/>
    </location>
</feature>
<dbReference type="InterPro" id="IPR001650">
    <property type="entry name" value="Helicase_C-like"/>
</dbReference>
<comment type="function">
    <text evidence="12">RNA helicase.</text>
</comment>
<gene>
    <name evidence="17" type="ORF">BZA70DRAFT_306703</name>
</gene>
<dbReference type="CDD" id="cd18787">
    <property type="entry name" value="SF2_C_DEAD"/>
    <property type="match status" value="1"/>
</dbReference>
<keyword evidence="5 11" id="KW-0378">Hydrolase</keyword>
<dbReference type="SMART" id="SM01178">
    <property type="entry name" value="DUF4217"/>
    <property type="match status" value="1"/>
</dbReference>
<dbReference type="GO" id="GO:0004386">
    <property type="term" value="F:helicase activity"/>
    <property type="evidence" value="ECO:0007669"/>
    <property type="project" value="UniProtKB-KW"/>
</dbReference>
<dbReference type="Pfam" id="PF13959">
    <property type="entry name" value="CTE_SPB4"/>
    <property type="match status" value="1"/>
</dbReference>
<keyword evidence="8 12" id="KW-0694">RNA-binding</keyword>
<feature type="compositionally biased region" description="Basic and acidic residues" evidence="13">
    <location>
        <begin position="603"/>
        <end position="614"/>
    </location>
</feature>
<name>A0ABR1F691_9ASCO</name>
<evidence type="ECO:0000259" key="14">
    <source>
        <dbReference type="PROSITE" id="PS51192"/>
    </source>
</evidence>
<keyword evidence="7 11" id="KW-0067">ATP-binding</keyword>
<keyword evidence="6 11" id="KW-0347">Helicase</keyword>
<comment type="caution">
    <text evidence="17">The sequence shown here is derived from an EMBL/GenBank/DDBJ whole genome shotgun (WGS) entry which is preliminary data.</text>
</comment>
<comment type="similarity">
    <text evidence="11">Belongs to the DEAD box helicase family.</text>
</comment>
<feature type="compositionally biased region" description="Acidic residues" evidence="13">
    <location>
        <begin position="589"/>
        <end position="602"/>
    </location>
</feature>
<dbReference type="Pfam" id="PF00270">
    <property type="entry name" value="DEAD"/>
    <property type="match status" value="1"/>
</dbReference>
<dbReference type="GeneID" id="90040324"/>
<feature type="region of interest" description="Disordered" evidence="13">
    <location>
        <begin position="1"/>
        <end position="27"/>
    </location>
</feature>
<dbReference type="EMBL" id="JBBJBU010000005">
    <property type="protein sequence ID" value="KAK7205356.1"/>
    <property type="molecule type" value="Genomic_DNA"/>
</dbReference>
<dbReference type="Gene3D" id="3.40.50.300">
    <property type="entry name" value="P-loop containing nucleotide triphosphate hydrolases"/>
    <property type="match status" value="2"/>
</dbReference>
<feature type="compositionally biased region" description="Acidic residues" evidence="13">
    <location>
        <begin position="564"/>
        <end position="575"/>
    </location>
</feature>
<dbReference type="InterPro" id="IPR025313">
    <property type="entry name" value="SPB4-like_CTE"/>
</dbReference>
<dbReference type="SMART" id="SM00487">
    <property type="entry name" value="DEXDc"/>
    <property type="match status" value="1"/>
</dbReference>
<evidence type="ECO:0000256" key="8">
    <source>
        <dbReference type="ARBA" id="ARBA00022884"/>
    </source>
</evidence>
<sequence length="799" mass="90212">MAPANNKKNKKPVQKRKNDRQLRREKDLEELKELEQRVNEFDPSGATLFDELPLSQQTVIGLKQSHFTTLTAIQKKSIPLALKGKDILGAAKTGSGKTLAFLIPLLECLYRNQWTQYDGLGALVISPTRELAIQIFDVLRKIGRAHTFSAGLVIGGKDVQVERDRISRLNILVGTPGRILQHMDQAAGFEIGNLKLLILDEADRILDMGFKKTVDAIVQHLPRERQTLLFSATQTKSVADLARLSLSSERAEYISAHEKAESSTPKNLQQYYVISPLPEKLNTLFGFLKTHLKSKIIVFVSSSKQVRFMFETFKTLHPGIPLMHLHGRQKQAARIDVTDRFSESKYACLICTDIVARGIDFPAVDWVVQLDAPEDADTYVHRVGRTARFEANGRALLMLAPSEEEGMLERLKAKKVPIEKITIKEAKKKSIRQDLQNLCFKSPEIKYLGQKAFASYCKSVYIQKDKGIFKFTELPAEEFAVSLGLPGAPRIKFINSQKAKMLKNAAQAKESESELSSEEEKDEEEENGGKKGQAVRTKYDRMFERQNQGVLSQHYMNMIKDEAGGEDGDGDDDGEFMSVKRFDHRLSDSESEGESDGEEEDKETTAEAINERNTRLKITPTGPLVGLDGAPVSKRQAKAALSKKAMLRYKTNPTKLVFDDEGKPHALYEFEDEQDFMKSGAPEEQIKQFVSKESERMQELDQVDKVQAKEKKDAKKRKMKEKFAAAAAAAEEESDESEGYESEEEEEDAAPAKRPRKWFEDESEDEESSRKKSKREIEVEQPQTLEDLEALSMRLLGHD</sequence>
<evidence type="ECO:0000256" key="2">
    <source>
        <dbReference type="ARBA" id="ARBA00022517"/>
    </source>
</evidence>
<dbReference type="PROSITE" id="PS00039">
    <property type="entry name" value="DEAD_ATP_HELICASE"/>
    <property type="match status" value="1"/>
</dbReference>
<dbReference type="InterPro" id="IPR000629">
    <property type="entry name" value="RNA-helicase_DEAD-box_CS"/>
</dbReference>
<evidence type="ECO:0000256" key="6">
    <source>
        <dbReference type="ARBA" id="ARBA00022806"/>
    </source>
</evidence>
<evidence type="ECO:0000313" key="18">
    <source>
        <dbReference type="Proteomes" id="UP001498771"/>
    </source>
</evidence>
<dbReference type="RefSeq" id="XP_064768389.1">
    <property type="nucleotide sequence ID" value="XM_064914812.1"/>
</dbReference>
<evidence type="ECO:0000256" key="12">
    <source>
        <dbReference type="RuleBase" id="RU365068"/>
    </source>
</evidence>
<dbReference type="InterPro" id="IPR011545">
    <property type="entry name" value="DEAD/DEAH_box_helicase_dom"/>
</dbReference>
<dbReference type="PROSITE" id="PS51192">
    <property type="entry name" value="HELICASE_ATP_BIND_1"/>
    <property type="match status" value="1"/>
</dbReference>
<accession>A0ABR1F691</accession>
<keyword evidence="4 11" id="KW-0547">Nucleotide-binding</keyword>
<feature type="compositionally biased region" description="Basic and acidic residues" evidence="13">
    <location>
        <begin position="578"/>
        <end position="588"/>
    </location>
</feature>
<feature type="compositionally biased region" description="Basic residues" evidence="13">
    <location>
        <begin position="7"/>
        <end position="18"/>
    </location>
</feature>
<evidence type="ECO:0000259" key="15">
    <source>
        <dbReference type="PROSITE" id="PS51194"/>
    </source>
</evidence>
<protein>
    <recommendedName>
        <fullName evidence="12">ATP-dependent RNA helicase</fullName>
        <ecNumber evidence="12">3.6.4.13</ecNumber>
    </recommendedName>
</protein>
<evidence type="ECO:0000256" key="3">
    <source>
        <dbReference type="ARBA" id="ARBA00022552"/>
    </source>
</evidence>
<evidence type="ECO:0000256" key="13">
    <source>
        <dbReference type="SAM" id="MobiDB-lite"/>
    </source>
</evidence>
<evidence type="ECO:0000256" key="11">
    <source>
        <dbReference type="RuleBase" id="RU000492"/>
    </source>
</evidence>
<feature type="compositionally biased region" description="Acidic residues" evidence="13">
    <location>
        <begin position="513"/>
        <end position="526"/>
    </location>
</feature>
<dbReference type="PROSITE" id="PS51194">
    <property type="entry name" value="HELICASE_CTER"/>
    <property type="match status" value="1"/>
</dbReference>
<evidence type="ECO:0000256" key="10">
    <source>
        <dbReference type="PROSITE-ProRule" id="PRU00552"/>
    </source>
</evidence>
<feature type="region of interest" description="Disordered" evidence="13">
    <location>
        <begin position="504"/>
        <end position="536"/>
    </location>
</feature>
<keyword evidence="3" id="KW-0698">rRNA processing</keyword>
<dbReference type="InterPro" id="IPR014001">
    <property type="entry name" value="Helicase_ATP-bd"/>
</dbReference>
<feature type="region of interest" description="Disordered" evidence="13">
    <location>
        <begin position="561"/>
        <end position="631"/>
    </location>
</feature>
<dbReference type="InterPro" id="IPR014014">
    <property type="entry name" value="RNA_helicase_DEAD_Q_motif"/>
</dbReference>
<dbReference type="CDD" id="cd17941">
    <property type="entry name" value="DEADc_DDX10"/>
    <property type="match status" value="1"/>
</dbReference>
<dbReference type="EC" id="3.6.4.13" evidence="12"/>
<dbReference type="Pfam" id="PF00271">
    <property type="entry name" value="Helicase_C"/>
    <property type="match status" value="1"/>
</dbReference>
<dbReference type="InterPro" id="IPR027417">
    <property type="entry name" value="P-loop_NTPase"/>
</dbReference>
<feature type="short sequence motif" description="Q motif" evidence="10">
    <location>
        <begin position="47"/>
        <end position="75"/>
    </location>
</feature>
<feature type="domain" description="DEAD-box RNA helicase Q" evidence="16">
    <location>
        <begin position="47"/>
        <end position="75"/>
    </location>
</feature>
<feature type="compositionally biased region" description="Acidic residues" evidence="13">
    <location>
        <begin position="730"/>
        <end position="749"/>
    </location>
</feature>
<organism evidence="17 18">
    <name type="scientific">Myxozyma melibiosi</name>
    <dbReference type="NCBI Taxonomy" id="54550"/>
    <lineage>
        <taxon>Eukaryota</taxon>
        <taxon>Fungi</taxon>
        <taxon>Dikarya</taxon>
        <taxon>Ascomycota</taxon>
        <taxon>Saccharomycotina</taxon>
        <taxon>Lipomycetes</taxon>
        <taxon>Lipomycetales</taxon>
        <taxon>Lipomycetaceae</taxon>
        <taxon>Myxozyma</taxon>
    </lineage>
</organism>
<comment type="subcellular location">
    <subcellularLocation>
        <location evidence="1">Nucleus</location>
        <location evidence="1">Nucleolus</location>
    </subcellularLocation>
</comment>
<proteinExistence type="inferred from homology"/>
<dbReference type="SMART" id="SM00490">
    <property type="entry name" value="HELICc"/>
    <property type="match status" value="1"/>
</dbReference>
<dbReference type="PANTHER" id="PTHR24031">
    <property type="entry name" value="RNA HELICASE"/>
    <property type="match status" value="1"/>
</dbReference>
<evidence type="ECO:0000256" key="5">
    <source>
        <dbReference type="ARBA" id="ARBA00022801"/>
    </source>
</evidence>
<feature type="domain" description="Helicase C-terminal" evidence="15">
    <location>
        <begin position="280"/>
        <end position="429"/>
    </location>
</feature>
<dbReference type="Proteomes" id="UP001498771">
    <property type="component" value="Unassembled WGS sequence"/>
</dbReference>
<keyword evidence="9" id="KW-0539">Nucleus</keyword>
<evidence type="ECO:0000256" key="7">
    <source>
        <dbReference type="ARBA" id="ARBA00022840"/>
    </source>
</evidence>
<comment type="domain">
    <text evidence="12">The Q motif is unique to and characteristic of the DEAD box family of RNA helicases and controls ATP binding and hydrolysis.</text>
</comment>
<feature type="domain" description="Helicase ATP-binding" evidence="14">
    <location>
        <begin position="78"/>
        <end position="252"/>
    </location>
</feature>
<evidence type="ECO:0000256" key="1">
    <source>
        <dbReference type="ARBA" id="ARBA00004604"/>
    </source>
</evidence>
<reference evidence="17 18" key="1">
    <citation type="submission" date="2024-03" db="EMBL/GenBank/DDBJ databases">
        <title>Genome-scale model development and genomic sequencing of the oleaginous clade Lipomyces.</title>
        <authorList>
            <consortium name="Lawrence Berkeley National Laboratory"/>
            <person name="Czajka J.J."/>
            <person name="Han Y."/>
            <person name="Kim J."/>
            <person name="Mondo S.J."/>
            <person name="Hofstad B.A."/>
            <person name="Robles A."/>
            <person name="Haridas S."/>
            <person name="Riley R."/>
            <person name="LaButti K."/>
            <person name="Pangilinan J."/>
            <person name="Andreopoulos W."/>
            <person name="Lipzen A."/>
            <person name="Yan J."/>
            <person name="Wang M."/>
            <person name="Ng V."/>
            <person name="Grigoriev I.V."/>
            <person name="Spatafora J.W."/>
            <person name="Magnuson J.K."/>
            <person name="Baker S.E."/>
            <person name="Pomraning K.R."/>
        </authorList>
    </citation>
    <scope>NUCLEOTIDE SEQUENCE [LARGE SCALE GENOMIC DNA]</scope>
    <source>
        <strain evidence="17 18">Phaff 52-87</strain>
    </source>
</reference>